<feature type="domain" description="HTH luxR-type" evidence="1">
    <location>
        <begin position="71"/>
        <end position="131"/>
    </location>
</feature>
<dbReference type="Pfam" id="PF00196">
    <property type="entry name" value="GerE"/>
    <property type="match status" value="1"/>
</dbReference>
<dbReference type="AlphaFoldDB" id="A0A6J7Y119"/>
<dbReference type="EMBL" id="CAFBSG010000013">
    <property type="protein sequence ID" value="CAB5240636.1"/>
    <property type="molecule type" value="Genomic_DNA"/>
</dbReference>
<dbReference type="Gene3D" id="1.10.10.10">
    <property type="entry name" value="Winged helix-like DNA-binding domain superfamily/Winged helix DNA-binding domain"/>
    <property type="match status" value="1"/>
</dbReference>
<evidence type="ECO:0000259" key="1">
    <source>
        <dbReference type="SMART" id="SM00421"/>
    </source>
</evidence>
<accession>A0A6J7Y119</accession>
<reference evidence="2" key="1">
    <citation type="submission" date="2020-05" db="EMBL/GenBank/DDBJ databases">
        <authorList>
            <person name="Chiriac C."/>
            <person name="Salcher M."/>
            <person name="Ghai R."/>
            <person name="Kavagutti S V."/>
        </authorList>
    </citation>
    <scope>NUCLEOTIDE SEQUENCE</scope>
</reference>
<protein>
    <submittedName>
        <fullName evidence="2">Unannotated protein</fullName>
    </submittedName>
</protein>
<dbReference type="InterPro" id="IPR036388">
    <property type="entry name" value="WH-like_DNA-bd_sf"/>
</dbReference>
<dbReference type="SMART" id="SM00421">
    <property type="entry name" value="HTH_LUXR"/>
    <property type="match status" value="1"/>
</dbReference>
<gene>
    <name evidence="2" type="ORF">UFOPK3554_00966</name>
</gene>
<dbReference type="GO" id="GO:0006355">
    <property type="term" value="P:regulation of DNA-templated transcription"/>
    <property type="evidence" value="ECO:0007669"/>
    <property type="project" value="InterPro"/>
</dbReference>
<dbReference type="SUPFAM" id="SSF46894">
    <property type="entry name" value="C-terminal effector domain of the bipartite response regulators"/>
    <property type="match status" value="1"/>
</dbReference>
<dbReference type="GO" id="GO:0003677">
    <property type="term" value="F:DNA binding"/>
    <property type="evidence" value="ECO:0007669"/>
    <property type="project" value="InterPro"/>
</dbReference>
<evidence type="ECO:0000313" key="2">
    <source>
        <dbReference type="EMBL" id="CAB5240636.1"/>
    </source>
</evidence>
<sequence length="143" mass="15829">MTSDCPDLRLLGISENDVPEGIQIIYKKAFTDLASLGDSIQFSISALAGKEKMKWIDPQGTLAPLTRAGIVRDLTDIQIETLRLIAKGLSNAEIGRIRFVSEKSVEQMVSRVALHLHLNADRTKNTRVLLAGEYYGWMNARAS</sequence>
<dbReference type="InterPro" id="IPR000792">
    <property type="entry name" value="Tscrpt_reg_LuxR_C"/>
</dbReference>
<name>A0A6J7Y119_9ZZZZ</name>
<dbReference type="InterPro" id="IPR016032">
    <property type="entry name" value="Sig_transdc_resp-reg_C-effctor"/>
</dbReference>
<proteinExistence type="predicted"/>
<organism evidence="2">
    <name type="scientific">freshwater metagenome</name>
    <dbReference type="NCBI Taxonomy" id="449393"/>
    <lineage>
        <taxon>unclassified sequences</taxon>
        <taxon>metagenomes</taxon>
        <taxon>ecological metagenomes</taxon>
    </lineage>
</organism>